<evidence type="ECO:0000259" key="24">
    <source>
        <dbReference type="Pfam" id="PF03061"/>
    </source>
</evidence>
<dbReference type="EC" id="3.1.2.2" evidence="16"/>
<dbReference type="Gene3D" id="3.10.129.10">
    <property type="entry name" value="Hotdog Thioesterase"/>
    <property type="match status" value="1"/>
</dbReference>
<accession>A0A418YWM1</accession>
<evidence type="ECO:0000256" key="18">
    <source>
        <dbReference type="ARBA" id="ARBA00043210"/>
    </source>
</evidence>
<keyword evidence="11" id="KW-0472">Membrane</keyword>
<dbReference type="Pfam" id="PF03061">
    <property type="entry name" value="4HBT"/>
    <property type="match status" value="1"/>
</dbReference>
<organism evidence="25 26">
    <name type="scientific">Sphingobium terrigena</name>
    <dbReference type="NCBI Taxonomy" id="2304063"/>
    <lineage>
        <taxon>Bacteria</taxon>
        <taxon>Pseudomonadati</taxon>
        <taxon>Pseudomonadota</taxon>
        <taxon>Alphaproteobacteria</taxon>
        <taxon>Sphingomonadales</taxon>
        <taxon>Sphingomonadaceae</taxon>
        <taxon>Sphingobium</taxon>
    </lineage>
</organism>
<evidence type="ECO:0000256" key="21">
    <source>
        <dbReference type="ARBA" id="ARBA00047969"/>
    </source>
</evidence>
<name>A0A418YWM1_9SPHN</name>
<evidence type="ECO:0000256" key="5">
    <source>
        <dbReference type="ARBA" id="ARBA00022490"/>
    </source>
</evidence>
<dbReference type="AlphaFoldDB" id="A0A418YWM1"/>
<comment type="catalytic activity">
    <reaction evidence="22">
        <text>dodecanoyl-CoA + H2O = dodecanoate + CoA + H(+)</text>
        <dbReference type="Rhea" id="RHEA:30135"/>
        <dbReference type="ChEBI" id="CHEBI:15377"/>
        <dbReference type="ChEBI" id="CHEBI:15378"/>
        <dbReference type="ChEBI" id="CHEBI:18262"/>
        <dbReference type="ChEBI" id="CHEBI:57287"/>
        <dbReference type="ChEBI" id="CHEBI:57375"/>
    </reaction>
    <physiologicalReaction direction="left-to-right" evidence="22">
        <dbReference type="Rhea" id="RHEA:30136"/>
    </physiologicalReaction>
</comment>
<comment type="catalytic activity">
    <reaction evidence="19">
        <text>octanoyl-CoA + H2O = octanoate + CoA + H(+)</text>
        <dbReference type="Rhea" id="RHEA:30143"/>
        <dbReference type="ChEBI" id="CHEBI:15377"/>
        <dbReference type="ChEBI" id="CHEBI:15378"/>
        <dbReference type="ChEBI" id="CHEBI:25646"/>
        <dbReference type="ChEBI" id="CHEBI:57287"/>
        <dbReference type="ChEBI" id="CHEBI:57386"/>
    </reaction>
    <physiologicalReaction direction="left-to-right" evidence="19">
        <dbReference type="Rhea" id="RHEA:30144"/>
    </physiologicalReaction>
</comment>
<evidence type="ECO:0000256" key="7">
    <source>
        <dbReference type="ARBA" id="ARBA00022801"/>
    </source>
</evidence>
<evidence type="ECO:0000256" key="15">
    <source>
        <dbReference type="ARBA" id="ARBA00038456"/>
    </source>
</evidence>
<comment type="catalytic activity">
    <reaction evidence="23">
        <text>tetradecanoyl-CoA + H2O = tetradecanoate + CoA + H(+)</text>
        <dbReference type="Rhea" id="RHEA:40119"/>
        <dbReference type="ChEBI" id="CHEBI:15377"/>
        <dbReference type="ChEBI" id="CHEBI:15378"/>
        <dbReference type="ChEBI" id="CHEBI:30807"/>
        <dbReference type="ChEBI" id="CHEBI:57287"/>
        <dbReference type="ChEBI" id="CHEBI:57385"/>
    </reaction>
    <physiologicalReaction direction="left-to-right" evidence="23">
        <dbReference type="Rhea" id="RHEA:40120"/>
    </physiologicalReaction>
</comment>
<keyword evidence="26" id="KW-1185">Reference proteome</keyword>
<evidence type="ECO:0000256" key="6">
    <source>
        <dbReference type="ARBA" id="ARBA00022703"/>
    </source>
</evidence>
<evidence type="ECO:0000256" key="22">
    <source>
        <dbReference type="ARBA" id="ARBA00048074"/>
    </source>
</evidence>
<evidence type="ECO:0000256" key="16">
    <source>
        <dbReference type="ARBA" id="ARBA00038848"/>
    </source>
</evidence>
<keyword evidence="9" id="KW-0809">Transit peptide</keyword>
<keyword evidence="8" id="KW-0276">Fatty acid metabolism</keyword>
<evidence type="ECO:0000256" key="11">
    <source>
        <dbReference type="ARBA" id="ARBA00023136"/>
    </source>
</evidence>
<evidence type="ECO:0000256" key="4">
    <source>
        <dbReference type="ARBA" id="ARBA00022475"/>
    </source>
</evidence>
<keyword evidence="4" id="KW-1003">Cell membrane</keyword>
<keyword evidence="10" id="KW-0443">Lipid metabolism</keyword>
<dbReference type="InterPro" id="IPR006683">
    <property type="entry name" value="Thioestr_dom"/>
</dbReference>
<comment type="subcellular location">
    <subcellularLocation>
        <location evidence="3">Cell projection</location>
        <location evidence="3">Ruffle membrane</location>
    </subcellularLocation>
    <subcellularLocation>
        <location evidence="2">Cytoplasm</location>
    </subcellularLocation>
    <subcellularLocation>
        <location evidence="1">Membrane</location>
        <topology evidence="1">Peripheral membrane protein</topology>
    </subcellularLocation>
</comment>
<comment type="catalytic activity">
    <reaction evidence="21">
        <text>decanoyl-CoA + H2O = decanoate + CoA + H(+)</text>
        <dbReference type="Rhea" id="RHEA:40059"/>
        <dbReference type="ChEBI" id="CHEBI:15377"/>
        <dbReference type="ChEBI" id="CHEBI:15378"/>
        <dbReference type="ChEBI" id="CHEBI:27689"/>
        <dbReference type="ChEBI" id="CHEBI:57287"/>
        <dbReference type="ChEBI" id="CHEBI:61430"/>
    </reaction>
    <physiologicalReaction direction="left-to-right" evidence="21">
        <dbReference type="Rhea" id="RHEA:40060"/>
    </physiologicalReaction>
</comment>
<keyword evidence="5" id="KW-0963">Cytoplasm</keyword>
<evidence type="ECO:0000256" key="23">
    <source>
        <dbReference type="ARBA" id="ARBA00048180"/>
    </source>
</evidence>
<evidence type="ECO:0000256" key="12">
    <source>
        <dbReference type="ARBA" id="ARBA00023273"/>
    </source>
</evidence>
<evidence type="ECO:0000256" key="2">
    <source>
        <dbReference type="ARBA" id="ARBA00004496"/>
    </source>
</evidence>
<keyword evidence="12" id="KW-0966">Cell projection</keyword>
<dbReference type="GO" id="GO:0016020">
    <property type="term" value="C:membrane"/>
    <property type="evidence" value="ECO:0007669"/>
    <property type="project" value="UniProtKB-SubCell"/>
</dbReference>
<dbReference type="PANTHER" id="PTHR12418">
    <property type="entry name" value="ACYL-COENZYME A THIOESTERASE THEM4"/>
    <property type="match status" value="1"/>
</dbReference>
<evidence type="ECO:0000256" key="17">
    <source>
        <dbReference type="ARBA" id="ARBA00040123"/>
    </source>
</evidence>
<evidence type="ECO:0000256" key="14">
    <source>
        <dbReference type="ARBA" id="ARBA00037002"/>
    </source>
</evidence>
<evidence type="ECO:0000256" key="13">
    <source>
        <dbReference type="ARBA" id="ARBA00035852"/>
    </source>
</evidence>
<evidence type="ECO:0000256" key="20">
    <source>
        <dbReference type="ARBA" id="ARBA00047734"/>
    </source>
</evidence>
<keyword evidence="7" id="KW-0378">Hydrolase</keyword>
<evidence type="ECO:0000256" key="10">
    <source>
        <dbReference type="ARBA" id="ARBA00023098"/>
    </source>
</evidence>
<dbReference type="SUPFAM" id="SSF54637">
    <property type="entry name" value="Thioesterase/thiol ester dehydrase-isomerase"/>
    <property type="match status" value="1"/>
</dbReference>
<gene>
    <name evidence="25" type="ORF">D0Z70_04485</name>
</gene>
<dbReference type="OrthoDB" id="5242242at2"/>
<sequence length="186" mass="20052">MPDSAYPAMIDILRDFLDDLASASLDETTIGALTADLSDWRGRLEPLKAGEDERMFGRVDDVPGHGQVMCPAFAIEEQDATSVRATVSFGDYFLGGNAAAHGGAVSLLFDEVLGIPANSGPAMMARTAYLHVNYRAITPMNRPLTVTATLYAVEGRKRFVRGELKDGERLCADADGLFLELLPGQQ</sequence>
<dbReference type="GO" id="GO:0006631">
    <property type="term" value="P:fatty acid metabolic process"/>
    <property type="evidence" value="ECO:0007669"/>
    <property type="project" value="UniProtKB-KW"/>
</dbReference>
<evidence type="ECO:0000256" key="19">
    <source>
        <dbReference type="ARBA" id="ARBA00047588"/>
    </source>
</evidence>
<evidence type="ECO:0000256" key="8">
    <source>
        <dbReference type="ARBA" id="ARBA00022832"/>
    </source>
</evidence>
<comment type="similarity">
    <text evidence="15">Belongs to the THEM4/THEM5 thioesterase family.</text>
</comment>
<dbReference type="PANTHER" id="PTHR12418:SF19">
    <property type="entry name" value="ACYL-COENZYME A THIOESTERASE THEM4"/>
    <property type="match status" value="1"/>
</dbReference>
<evidence type="ECO:0000256" key="9">
    <source>
        <dbReference type="ARBA" id="ARBA00022946"/>
    </source>
</evidence>
<dbReference type="Proteomes" id="UP000283469">
    <property type="component" value="Unassembled WGS sequence"/>
</dbReference>
<evidence type="ECO:0000256" key="1">
    <source>
        <dbReference type="ARBA" id="ARBA00004170"/>
    </source>
</evidence>
<dbReference type="EMBL" id="QVRA01000003">
    <property type="protein sequence ID" value="RJG56806.1"/>
    <property type="molecule type" value="Genomic_DNA"/>
</dbReference>
<evidence type="ECO:0000313" key="25">
    <source>
        <dbReference type="EMBL" id="RJG56806.1"/>
    </source>
</evidence>
<evidence type="ECO:0000256" key="3">
    <source>
        <dbReference type="ARBA" id="ARBA00004632"/>
    </source>
</evidence>
<evidence type="ECO:0000313" key="26">
    <source>
        <dbReference type="Proteomes" id="UP000283469"/>
    </source>
</evidence>
<reference evidence="25 26" key="1">
    <citation type="submission" date="2018-08" db="EMBL/GenBank/DDBJ databases">
        <title>Sphingobium sp. EO9.</title>
        <authorList>
            <person name="Park Y."/>
            <person name="Kim K.H."/>
            <person name="Jeon C.O."/>
        </authorList>
    </citation>
    <scope>NUCLEOTIDE SEQUENCE [LARGE SCALE GENOMIC DNA]</scope>
    <source>
        <strain evidence="25 26">EO9</strain>
    </source>
</reference>
<keyword evidence="6" id="KW-0053">Apoptosis</keyword>
<comment type="catalytic activity">
    <reaction evidence="14">
        <text>(9Z)-octadecenoyl-CoA + H2O = (9Z)-octadecenoate + CoA + H(+)</text>
        <dbReference type="Rhea" id="RHEA:40139"/>
        <dbReference type="ChEBI" id="CHEBI:15377"/>
        <dbReference type="ChEBI" id="CHEBI:15378"/>
        <dbReference type="ChEBI" id="CHEBI:30823"/>
        <dbReference type="ChEBI" id="CHEBI:57287"/>
        <dbReference type="ChEBI" id="CHEBI:57387"/>
    </reaction>
    <physiologicalReaction direction="left-to-right" evidence="14">
        <dbReference type="Rhea" id="RHEA:40140"/>
    </physiologicalReaction>
</comment>
<dbReference type="GO" id="GO:0005737">
    <property type="term" value="C:cytoplasm"/>
    <property type="evidence" value="ECO:0007669"/>
    <property type="project" value="UniProtKB-SubCell"/>
</dbReference>
<dbReference type="InterPro" id="IPR029069">
    <property type="entry name" value="HotDog_dom_sf"/>
</dbReference>
<comment type="caution">
    <text evidence="25">The sequence shown here is derived from an EMBL/GenBank/DDBJ whole genome shotgun (WGS) entry which is preliminary data.</text>
</comment>
<dbReference type="InterPro" id="IPR052365">
    <property type="entry name" value="THEM4/THEM5_acyl-CoA_thioest"/>
</dbReference>
<comment type="catalytic activity">
    <reaction evidence="13">
        <text>(5Z,8Z,11Z,14Z)-eicosatetraenoyl-CoA + H2O = (5Z,8Z,11Z,14Z)-eicosatetraenoate + CoA + H(+)</text>
        <dbReference type="Rhea" id="RHEA:40151"/>
        <dbReference type="ChEBI" id="CHEBI:15377"/>
        <dbReference type="ChEBI" id="CHEBI:15378"/>
        <dbReference type="ChEBI" id="CHEBI:32395"/>
        <dbReference type="ChEBI" id="CHEBI:57287"/>
        <dbReference type="ChEBI" id="CHEBI:57368"/>
    </reaction>
    <physiologicalReaction direction="left-to-right" evidence="13">
        <dbReference type="Rhea" id="RHEA:40152"/>
    </physiologicalReaction>
</comment>
<proteinExistence type="inferred from homology"/>
<protein>
    <recommendedName>
        <fullName evidence="17">Acyl-coenzyme A thioesterase THEM4</fullName>
        <ecNumber evidence="16">3.1.2.2</ecNumber>
    </recommendedName>
    <alternativeName>
        <fullName evidence="18">Thioesterase superfamily member 4</fullName>
    </alternativeName>
</protein>
<comment type="catalytic activity">
    <reaction evidence="20">
        <text>hexadecanoyl-CoA + H2O = hexadecanoate + CoA + H(+)</text>
        <dbReference type="Rhea" id="RHEA:16645"/>
        <dbReference type="ChEBI" id="CHEBI:7896"/>
        <dbReference type="ChEBI" id="CHEBI:15377"/>
        <dbReference type="ChEBI" id="CHEBI:15378"/>
        <dbReference type="ChEBI" id="CHEBI:57287"/>
        <dbReference type="ChEBI" id="CHEBI:57379"/>
        <dbReference type="EC" id="3.1.2.2"/>
    </reaction>
    <physiologicalReaction direction="left-to-right" evidence="20">
        <dbReference type="Rhea" id="RHEA:16646"/>
    </physiologicalReaction>
</comment>
<dbReference type="GO" id="GO:0016790">
    <property type="term" value="F:thiolester hydrolase activity"/>
    <property type="evidence" value="ECO:0007669"/>
    <property type="project" value="UniProtKB-ARBA"/>
</dbReference>
<feature type="domain" description="Thioesterase" evidence="24">
    <location>
        <begin position="100"/>
        <end position="169"/>
    </location>
</feature>